<dbReference type="InterPro" id="IPR020084">
    <property type="entry name" value="NUDIX_hydrolase_CS"/>
</dbReference>
<accession>A0AAV5ADF0</accession>
<protein>
    <recommendedName>
        <fullName evidence="2">Nudix hydrolase domain-containing protein</fullName>
    </recommendedName>
</protein>
<evidence type="ECO:0000256" key="1">
    <source>
        <dbReference type="ARBA" id="ARBA00022801"/>
    </source>
</evidence>
<dbReference type="AlphaFoldDB" id="A0AAV5ADF0"/>
<dbReference type="EMBL" id="BPWL01000006">
    <property type="protein sequence ID" value="GJJ11637.1"/>
    <property type="molecule type" value="Genomic_DNA"/>
</dbReference>
<dbReference type="InterPro" id="IPR000086">
    <property type="entry name" value="NUDIX_hydrolase_dom"/>
</dbReference>
<name>A0AAV5ADF0_9AGAM</name>
<dbReference type="PROSITE" id="PS51462">
    <property type="entry name" value="NUDIX"/>
    <property type="match status" value="1"/>
</dbReference>
<dbReference type="Gene3D" id="3.90.79.10">
    <property type="entry name" value="Nucleoside Triphosphate Pyrophosphohydrolase"/>
    <property type="match status" value="1"/>
</dbReference>
<dbReference type="Proteomes" id="UP001050691">
    <property type="component" value="Unassembled WGS sequence"/>
</dbReference>
<proteinExistence type="predicted"/>
<dbReference type="PROSITE" id="PS00893">
    <property type="entry name" value="NUDIX_BOX"/>
    <property type="match status" value="1"/>
</dbReference>
<keyword evidence="1" id="KW-0378">Hydrolase</keyword>
<sequence>MVLIYDRQEGYWCLPKGRKDLGESLESTVIREAYEETGYRAKFFPIAIPNLAPSPDPPKKANLNCEPIYITTQVCESKRNGALEYTTFWYVLYIEADAIPGEETGMESEKGYEPQLVDFSAAVEKLSGTQQAIVCNFNFGSALSSVVGNMVSAARIAENGLLMEYSPDHDVTLIFSRTIKLTPGDLAFK</sequence>
<evidence type="ECO:0000313" key="3">
    <source>
        <dbReference type="EMBL" id="GJJ11637.1"/>
    </source>
</evidence>
<gene>
    <name evidence="3" type="ORF">Clacol_005873</name>
</gene>
<dbReference type="InterPro" id="IPR015797">
    <property type="entry name" value="NUDIX_hydrolase-like_dom_sf"/>
</dbReference>
<dbReference type="GO" id="GO:0016787">
    <property type="term" value="F:hydrolase activity"/>
    <property type="evidence" value="ECO:0007669"/>
    <property type="project" value="UniProtKB-KW"/>
</dbReference>
<organism evidence="3 4">
    <name type="scientific">Clathrus columnatus</name>
    <dbReference type="NCBI Taxonomy" id="1419009"/>
    <lineage>
        <taxon>Eukaryota</taxon>
        <taxon>Fungi</taxon>
        <taxon>Dikarya</taxon>
        <taxon>Basidiomycota</taxon>
        <taxon>Agaricomycotina</taxon>
        <taxon>Agaricomycetes</taxon>
        <taxon>Phallomycetidae</taxon>
        <taxon>Phallales</taxon>
        <taxon>Clathraceae</taxon>
        <taxon>Clathrus</taxon>
    </lineage>
</organism>
<keyword evidence="4" id="KW-1185">Reference proteome</keyword>
<dbReference type="SUPFAM" id="SSF55811">
    <property type="entry name" value="Nudix"/>
    <property type="match status" value="1"/>
</dbReference>
<reference evidence="3" key="1">
    <citation type="submission" date="2021-10" db="EMBL/GenBank/DDBJ databases">
        <title>De novo Genome Assembly of Clathrus columnatus (Basidiomycota, Fungi) Using Illumina and Nanopore Sequence Data.</title>
        <authorList>
            <person name="Ogiso-Tanaka E."/>
            <person name="Itagaki H."/>
            <person name="Hosoya T."/>
            <person name="Hosaka K."/>
        </authorList>
    </citation>
    <scope>NUCLEOTIDE SEQUENCE</scope>
    <source>
        <strain evidence="3">MO-923</strain>
    </source>
</reference>
<comment type="caution">
    <text evidence="3">The sequence shown here is derived from an EMBL/GenBank/DDBJ whole genome shotgun (WGS) entry which is preliminary data.</text>
</comment>
<evidence type="ECO:0000259" key="2">
    <source>
        <dbReference type="PROSITE" id="PS51462"/>
    </source>
</evidence>
<feature type="domain" description="Nudix hydrolase" evidence="2">
    <location>
        <begin position="1"/>
        <end position="139"/>
    </location>
</feature>
<dbReference type="Pfam" id="PF00293">
    <property type="entry name" value="NUDIX"/>
    <property type="match status" value="1"/>
</dbReference>
<evidence type="ECO:0000313" key="4">
    <source>
        <dbReference type="Proteomes" id="UP001050691"/>
    </source>
</evidence>